<dbReference type="Proteomes" id="UP001257739">
    <property type="component" value="Unassembled WGS sequence"/>
</dbReference>
<gene>
    <name evidence="7" type="ORF">J2X11_001373</name>
</gene>
<evidence type="ECO:0000256" key="4">
    <source>
        <dbReference type="ARBA" id="ARBA00023136"/>
    </source>
</evidence>
<comment type="subcellular location">
    <subcellularLocation>
        <location evidence="1">Endomembrane system</location>
        <topology evidence="1">Multi-pass membrane protein</topology>
    </subcellularLocation>
</comment>
<dbReference type="PANTHER" id="PTHR39535:SF2">
    <property type="entry name" value="HTTM DOMAIN-CONTAINING PROTEIN"/>
    <property type="match status" value="1"/>
</dbReference>
<evidence type="ECO:0000259" key="6">
    <source>
        <dbReference type="SMART" id="SM00752"/>
    </source>
</evidence>
<proteinExistence type="predicted"/>
<sequence>MVRDFMWNQIDSVAEARERIEHWVMNEKHALYGAAACRIGTGVAVLGLLAANFTTRDLWVGQASIWAEPARAISRFPELAVLKDVSSDILTVAYVVTMLAAFAFILGWRTKAANVVTFVGFIAIVGQNPVVGGEGDNLVRLTLLWLLLMRTADHWSLDARRRARRGRTTVSEDALPRWLATSLHNLALVALAVQTILVYSAAGLDKIAQTSWQHGTALYYTMQLPEYRPFPWLSDLLSSSTFVLAVITYTVLFVQLFFAPLLLNPSSRRIVLTLAITVNVIFAILFAAPWSSAAVIAVTCLFASDGAFERIDEWMRDRFGPIGDWFAVHFGGVTDAFDAVLHRTVYPITDWIRFTIFRR</sequence>
<comment type="caution">
    <text evidence="7">The sequence shown here is derived from an EMBL/GenBank/DDBJ whole genome shotgun (WGS) entry which is preliminary data.</text>
</comment>
<keyword evidence="2 5" id="KW-0812">Transmembrane</keyword>
<feature type="domain" description="HTTM-like" evidence="6">
    <location>
        <begin position="26"/>
        <end position="307"/>
    </location>
</feature>
<protein>
    <recommendedName>
        <fullName evidence="6">HTTM-like domain-containing protein</fullName>
    </recommendedName>
</protein>
<dbReference type="PANTHER" id="PTHR39535">
    <property type="entry name" value="SPORULATION-DELAYING PROTEIN SDPB"/>
    <property type="match status" value="1"/>
</dbReference>
<evidence type="ECO:0000256" key="1">
    <source>
        <dbReference type="ARBA" id="ARBA00004127"/>
    </source>
</evidence>
<organism evidence="7 8">
    <name type="scientific">Aeromicrobium panaciterrae</name>
    <dbReference type="NCBI Taxonomy" id="363861"/>
    <lineage>
        <taxon>Bacteria</taxon>
        <taxon>Bacillati</taxon>
        <taxon>Actinomycetota</taxon>
        <taxon>Actinomycetes</taxon>
        <taxon>Propionibacteriales</taxon>
        <taxon>Nocardioidaceae</taxon>
        <taxon>Aeromicrobium</taxon>
    </lineage>
</organism>
<dbReference type="InterPro" id="IPR053934">
    <property type="entry name" value="HTTM_dom"/>
</dbReference>
<name>A0ABU1UMX0_9ACTN</name>
<evidence type="ECO:0000256" key="3">
    <source>
        <dbReference type="ARBA" id="ARBA00022989"/>
    </source>
</evidence>
<feature type="transmembrane region" description="Helical" evidence="5">
    <location>
        <begin position="89"/>
        <end position="108"/>
    </location>
</feature>
<feature type="transmembrane region" description="Helical" evidence="5">
    <location>
        <begin position="270"/>
        <end position="290"/>
    </location>
</feature>
<feature type="transmembrane region" description="Helical" evidence="5">
    <location>
        <begin position="29"/>
        <end position="51"/>
    </location>
</feature>
<dbReference type="InterPro" id="IPR011020">
    <property type="entry name" value="HTTM-like"/>
</dbReference>
<dbReference type="SMART" id="SM00752">
    <property type="entry name" value="HTTM"/>
    <property type="match status" value="1"/>
</dbReference>
<evidence type="ECO:0000256" key="2">
    <source>
        <dbReference type="ARBA" id="ARBA00022692"/>
    </source>
</evidence>
<dbReference type="Pfam" id="PF05090">
    <property type="entry name" value="HTTM"/>
    <property type="match status" value="1"/>
</dbReference>
<keyword evidence="4 5" id="KW-0472">Membrane</keyword>
<keyword evidence="8" id="KW-1185">Reference proteome</keyword>
<dbReference type="EMBL" id="JAVDWH010000001">
    <property type="protein sequence ID" value="MDR7086534.1"/>
    <property type="molecule type" value="Genomic_DNA"/>
</dbReference>
<dbReference type="InterPro" id="IPR052964">
    <property type="entry name" value="Sporulation_signal_mat"/>
</dbReference>
<keyword evidence="3 5" id="KW-1133">Transmembrane helix</keyword>
<feature type="transmembrane region" description="Helical" evidence="5">
    <location>
        <begin position="178"/>
        <end position="202"/>
    </location>
</feature>
<accession>A0ABU1UMX0</accession>
<reference evidence="7 8" key="1">
    <citation type="submission" date="2023-07" db="EMBL/GenBank/DDBJ databases">
        <title>Sorghum-associated microbial communities from plants grown in Nebraska, USA.</title>
        <authorList>
            <person name="Schachtman D."/>
        </authorList>
    </citation>
    <scope>NUCLEOTIDE SEQUENCE [LARGE SCALE GENOMIC DNA]</scope>
    <source>
        <strain evidence="7 8">BE248</strain>
    </source>
</reference>
<evidence type="ECO:0000256" key="5">
    <source>
        <dbReference type="SAM" id="Phobius"/>
    </source>
</evidence>
<evidence type="ECO:0000313" key="7">
    <source>
        <dbReference type="EMBL" id="MDR7086534.1"/>
    </source>
</evidence>
<feature type="transmembrane region" description="Helical" evidence="5">
    <location>
        <begin position="242"/>
        <end position="263"/>
    </location>
</feature>
<evidence type="ECO:0000313" key="8">
    <source>
        <dbReference type="Proteomes" id="UP001257739"/>
    </source>
</evidence>
<dbReference type="RefSeq" id="WP_309968541.1">
    <property type="nucleotide sequence ID" value="NZ_JAVDWH010000001.1"/>
</dbReference>